<dbReference type="Proteomes" id="UP001054837">
    <property type="component" value="Unassembled WGS sequence"/>
</dbReference>
<keyword evidence="2" id="KW-1185">Reference proteome</keyword>
<evidence type="ECO:0000313" key="1">
    <source>
        <dbReference type="EMBL" id="GIY53447.1"/>
    </source>
</evidence>
<proteinExistence type="predicted"/>
<organism evidence="1 2">
    <name type="scientific">Caerostris darwini</name>
    <dbReference type="NCBI Taxonomy" id="1538125"/>
    <lineage>
        <taxon>Eukaryota</taxon>
        <taxon>Metazoa</taxon>
        <taxon>Ecdysozoa</taxon>
        <taxon>Arthropoda</taxon>
        <taxon>Chelicerata</taxon>
        <taxon>Arachnida</taxon>
        <taxon>Araneae</taxon>
        <taxon>Araneomorphae</taxon>
        <taxon>Entelegynae</taxon>
        <taxon>Araneoidea</taxon>
        <taxon>Araneidae</taxon>
        <taxon>Caerostris</taxon>
    </lineage>
</organism>
<comment type="caution">
    <text evidence="1">The sequence shown here is derived from an EMBL/GenBank/DDBJ whole genome shotgun (WGS) entry which is preliminary data.</text>
</comment>
<accession>A0AAV4U6S6</accession>
<protein>
    <submittedName>
        <fullName evidence="1">Uncharacterized protein</fullName>
    </submittedName>
</protein>
<evidence type="ECO:0000313" key="2">
    <source>
        <dbReference type="Proteomes" id="UP001054837"/>
    </source>
</evidence>
<name>A0AAV4U6S6_9ARAC</name>
<reference evidence="1 2" key="1">
    <citation type="submission" date="2021-06" db="EMBL/GenBank/DDBJ databases">
        <title>Caerostris darwini draft genome.</title>
        <authorList>
            <person name="Kono N."/>
            <person name="Arakawa K."/>
        </authorList>
    </citation>
    <scope>NUCLEOTIDE SEQUENCE [LARGE SCALE GENOMIC DNA]</scope>
</reference>
<dbReference type="AlphaFoldDB" id="A0AAV4U6S6"/>
<dbReference type="EMBL" id="BPLQ01010781">
    <property type="protein sequence ID" value="GIY53447.1"/>
    <property type="molecule type" value="Genomic_DNA"/>
</dbReference>
<sequence>MLIPPTQILHPHSLFLSHKTSAGHRLAFNHNASRLMHLGQFTPINKYRPMSTSKRIKYAITEIPYNKLPFPSAMQSLTPCTSPFRNAANYKSSKAAIFGKRTSFICARKIATTGNGPLVFLPPSIPWGRGSSHTHTFHTHTHIFIL</sequence>
<gene>
    <name evidence="1" type="ORF">CDAR_404921</name>
</gene>